<evidence type="ECO:0000256" key="6">
    <source>
        <dbReference type="ARBA" id="ARBA00022917"/>
    </source>
</evidence>
<dbReference type="InterPro" id="IPR008925">
    <property type="entry name" value="aa_tRNA-synth_I_cd-bd_sf"/>
</dbReference>
<dbReference type="GO" id="GO:0008270">
    <property type="term" value="F:zinc ion binding"/>
    <property type="evidence" value="ECO:0007669"/>
    <property type="project" value="InterPro"/>
</dbReference>
<organism evidence="12 13">
    <name type="scientific">Mobiluncus curtisii ATCC 51333</name>
    <dbReference type="NCBI Taxonomy" id="887326"/>
    <lineage>
        <taxon>Bacteria</taxon>
        <taxon>Bacillati</taxon>
        <taxon>Actinomycetota</taxon>
        <taxon>Actinomycetes</taxon>
        <taxon>Actinomycetales</taxon>
        <taxon>Actinomycetaceae</taxon>
        <taxon>Mobiluncus</taxon>
    </lineage>
</organism>
<comment type="function">
    <text evidence="8">Catalyzes the attachment of glutamate to tRNA(Glu) in a two-step reaction: glutamate is first activated by ATP to form Glu-AMP and then transferred to the acceptor end of tRNA(Glu).</text>
</comment>
<comment type="subunit">
    <text evidence="8">Monomer.</text>
</comment>
<dbReference type="InterPro" id="IPR033910">
    <property type="entry name" value="GluRS_core"/>
</dbReference>
<dbReference type="NCBIfam" id="TIGR00464">
    <property type="entry name" value="gltX_bact"/>
    <property type="match status" value="1"/>
</dbReference>
<dbReference type="Pfam" id="PF19269">
    <property type="entry name" value="Anticodon_2"/>
    <property type="match status" value="1"/>
</dbReference>
<sequence length="560" mass="62221">MAATAQIPPYNPQMPRKPPNGNRQNYSEPRFGVALKQALTQGYMIDSVMNTDLPEVSAIPVPPADGPKTRVRFCPSPTGTPHVGMVRTCLFNWAYARSQGGTFVFRIEDTDSARDSEESFNQILESLDWLGLDWDEGINVGGPHGPYRQSQRMDIYREVAGQLLEAGFAYESFSTPEEVEARHRERGEDPKLGYDGFDRDLTAAQREAYLKEGRKPVLRLRMPDEDITFTDLVRGDITFKAGSVPDYVIVRANGEPLYTLVNPIDDALMEITHVLRGEDLLSSTPRQIVLYRALYALGVAKFMPYFGHLPYVMGEGNKKLSKRDPESNLLLHKQHGIIPEGLVNYLALLGWSYAADNDIFSREQMAQAFDIRAVNPNPARFDIKKCNAINAEHIRLLDADDFTRRTVPFLAEAGVVDAAEYDSLTPEQRAVLDQAAPLAQTRVQQLDQLPALIGFLFRDDVEYDEKAVAKLKGEPVAILQAAAQALETAGAPAYADAETIHEVLNTALIDGLGVKPRVAFAPLFVAITGTNVSIPVFDSMCILGNEETLRRIKKFTDFLS</sequence>
<dbReference type="SUPFAM" id="SSF48163">
    <property type="entry name" value="An anticodon-binding domain of class I aminoacyl-tRNA synthetases"/>
    <property type="match status" value="1"/>
</dbReference>
<proteinExistence type="inferred from homology"/>
<dbReference type="InterPro" id="IPR049940">
    <property type="entry name" value="GluQ/Sye"/>
</dbReference>
<accession>E6LXW4</accession>
<feature type="region of interest" description="Disordered" evidence="9">
    <location>
        <begin position="1"/>
        <end position="27"/>
    </location>
</feature>
<dbReference type="InterPro" id="IPR045462">
    <property type="entry name" value="aa-tRNA-synth_I_cd-bd"/>
</dbReference>
<feature type="short sequence motif" description="'HIGH' region" evidence="8">
    <location>
        <begin position="75"/>
        <end position="85"/>
    </location>
</feature>
<evidence type="ECO:0000256" key="5">
    <source>
        <dbReference type="ARBA" id="ARBA00022840"/>
    </source>
</evidence>
<dbReference type="InterPro" id="IPR020058">
    <property type="entry name" value="Glu/Gln-tRNA-synth_Ib_cat-dom"/>
</dbReference>
<dbReference type="EMBL" id="AEPY01000004">
    <property type="protein sequence ID" value="EFU80481.1"/>
    <property type="molecule type" value="Genomic_DNA"/>
</dbReference>
<comment type="catalytic activity">
    <reaction evidence="8">
        <text>tRNA(Glu) + L-glutamate + ATP = L-glutamyl-tRNA(Glu) + AMP + diphosphate</text>
        <dbReference type="Rhea" id="RHEA:23540"/>
        <dbReference type="Rhea" id="RHEA-COMP:9663"/>
        <dbReference type="Rhea" id="RHEA-COMP:9680"/>
        <dbReference type="ChEBI" id="CHEBI:29985"/>
        <dbReference type="ChEBI" id="CHEBI:30616"/>
        <dbReference type="ChEBI" id="CHEBI:33019"/>
        <dbReference type="ChEBI" id="CHEBI:78442"/>
        <dbReference type="ChEBI" id="CHEBI:78520"/>
        <dbReference type="ChEBI" id="CHEBI:456215"/>
        <dbReference type="EC" id="6.1.1.17"/>
    </reaction>
</comment>
<evidence type="ECO:0000256" key="9">
    <source>
        <dbReference type="SAM" id="MobiDB-lite"/>
    </source>
</evidence>
<dbReference type="GO" id="GO:0006424">
    <property type="term" value="P:glutamyl-tRNA aminoacylation"/>
    <property type="evidence" value="ECO:0007669"/>
    <property type="project" value="UniProtKB-UniRule"/>
</dbReference>
<dbReference type="InterPro" id="IPR000924">
    <property type="entry name" value="Glu/Gln-tRNA-synth"/>
</dbReference>
<dbReference type="PRINTS" id="PR00987">
    <property type="entry name" value="TRNASYNTHGLU"/>
</dbReference>
<dbReference type="EC" id="6.1.1.17" evidence="8"/>
<keyword evidence="6 8" id="KW-0648">Protein biosynthesis</keyword>
<evidence type="ECO:0000313" key="12">
    <source>
        <dbReference type="EMBL" id="EFU80481.1"/>
    </source>
</evidence>
<evidence type="ECO:0000256" key="3">
    <source>
        <dbReference type="ARBA" id="ARBA00022598"/>
    </source>
</evidence>
<dbReference type="CDD" id="cd00808">
    <property type="entry name" value="GluRS_core"/>
    <property type="match status" value="1"/>
</dbReference>
<dbReference type="PANTHER" id="PTHR43311:SF2">
    <property type="entry name" value="GLUTAMATE--TRNA LIGASE, MITOCHONDRIAL-RELATED"/>
    <property type="match status" value="1"/>
</dbReference>
<dbReference type="InterPro" id="IPR020752">
    <property type="entry name" value="Glu-tRNA-synth_I_codon-bd_sub1"/>
</dbReference>
<name>E6LXW4_9ACTO</name>
<keyword evidence="7 8" id="KW-0030">Aminoacyl-tRNA synthetase</keyword>
<dbReference type="FunFam" id="3.40.50.620:FF:000149">
    <property type="entry name" value="Glutamate--tRNA ligase"/>
    <property type="match status" value="1"/>
</dbReference>
<evidence type="ECO:0000256" key="1">
    <source>
        <dbReference type="ARBA" id="ARBA00007894"/>
    </source>
</evidence>
<keyword evidence="2 8" id="KW-0963">Cytoplasm</keyword>
<dbReference type="SUPFAM" id="SSF52374">
    <property type="entry name" value="Nucleotidylyl transferase"/>
    <property type="match status" value="1"/>
</dbReference>
<keyword evidence="4 8" id="KW-0547">Nucleotide-binding</keyword>
<evidence type="ECO:0000256" key="2">
    <source>
        <dbReference type="ARBA" id="ARBA00022490"/>
    </source>
</evidence>
<dbReference type="Pfam" id="PF00749">
    <property type="entry name" value="tRNA-synt_1c"/>
    <property type="match status" value="1"/>
</dbReference>
<reference evidence="12 13" key="1">
    <citation type="submission" date="2010-12" db="EMBL/GenBank/DDBJ databases">
        <authorList>
            <person name="Muzny D."/>
            <person name="Qin X."/>
            <person name="Deng J."/>
            <person name="Jiang H."/>
            <person name="Liu Y."/>
            <person name="Qu J."/>
            <person name="Song X.-Z."/>
            <person name="Zhang L."/>
            <person name="Thornton R."/>
            <person name="Coyle M."/>
            <person name="Francisco L."/>
            <person name="Jackson L."/>
            <person name="Javaid M."/>
            <person name="Korchina V."/>
            <person name="Kovar C."/>
            <person name="Mata R."/>
            <person name="Mathew T."/>
            <person name="Ngo R."/>
            <person name="Nguyen L."/>
            <person name="Nguyen N."/>
            <person name="Okwuonu G."/>
            <person name="Ongeri F."/>
            <person name="Pham C."/>
            <person name="Simmons D."/>
            <person name="Wilczek-Boney K."/>
            <person name="Hale W."/>
            <person name="Jakkamsetti A."/>
            <person name="Pham P."/>
            <person name="Ruth R."/>
            <person name="San Lucas F."/>
            <person name="Warren J."/>
            <person name="Zhang J."/>
            <person name="Zhao Z."/>
            <person name="Zhou C."/>
            <person name="Zhu D."/>
            <person name="Lee S."/>
            <person name="Bess C."/>
            <person name="Blankenburg K."/>
            <person name="Forbes L."/>
            <person name="Fu Q."/>
            <person name="Gubbala S."/>
            <person name="Hirani K."/>
            <person name="Jayaseelan J.C."/>
            <person name="Lara F."/>
            <person name="Munidasa M."/>
            <person name="Palculict T."/>
            <person name="Patil S."/>
            <person name="Pu L.-L."/>
            <person name="Saada N."/>
            <person name="Tang L."/>
            <person name="Weissenberger G."/>
            <person name="Zhu Y."/>
            <person name="Hemphill L."/>
            <person name="Shang Y."/>
            <person name="Youmans B."/>
            <person name="Ayvaz T."/>
            <person name="Ross M."/>
            <person name="Santibanez J."/>
            <person name="Aqrawi P."/>
            <person name="Gross S."/>
            <person name="Joshi V."/>
            <person name="Fowler G."/>
            <person name="Nazareth L."/>
            <person name="Reid J."/>
            <person name="Worley K."/>
            <person name="Petrosino J."/>
            <person name="Highlander S."/>
            <person name="Gibbs R."/>
        </authorList>
    </citation>
    <scope>NUCLEOTIDE SEQUENCE [LARGE SCALE GENOMIC DNA]</scope>
    <source>
        <strain evidence="12 13">ATCC 51333</strain>
    </source>
</reference>
<feature type="domain" description="Aminoacyl-tRNA synthetase class I anticodon-binding" evidence="11">
    <location>
        <begin position="404"/>
        <end position="555"/>
    </location>
</feature>
<evidence type="ECO:0000259" key="11">
    <source>
        <dbReference type="Pfam" id="PF19269"/>
    </source>
</evidence>
<dbReference type="Gene3D" id="3.90.800.10">
    <property type="entry name" value="Glutamyl-tRNA Synthetase, Domain 3"/>
    <property type="match status" value="1"/>
</dbReference>
<protein>
    <recommendedName>
        <fullName evidence="8">Glutamate--tRNA ligase</fullName>
        <ecNumber evidence="8">6.1.1.17</ecNumber>
    </recommendedName>
    <alternativeName>
        <fullName evidence="8">Glutamyl-tRNA synthetase</fullName>
        <shortName evidence="8">GluRS</shortName>
    </alternativeName>
</protein>
<keyword evidence="5 8" id="KW-0067">ATP-binding</keyword>
<evidence type="ECO:0000256" key="4">
    <source>
        <dbReference type="ARBA" id="ARBA00022741"/>
    </source>
</evidence>
<keyword evidence="3 8" id="KW-0436">Ligase</keyword>
<dbReference type="Gene3D" id="3.40.50.620">
    <property type="entry name" value="HUPs"/>
    <property type="match status" value="1"/>
</dbReference>
<evidence type="ECO:0000259" key="10">
    <source>
        <dbReference type="Pfam" id="PF00749"/>
    </source>
</evidence>
<dbReference type="InterPro" id="IPR020751">
    <property type="entry name" value="aa-tRNA-synth_I_codon-bd_sub2"/>
</dbReference>
<dbReference type="HOGENOM" id="CLU_015768_6_1_11"/>
<dbReference type="InterPro" id="IPR014729">
    <property type="entry name" value="Rossmann-like_a/b/a_fold"/>
</dbReference>
<evidence type="ECO:0000256" key="7">
    <source>
        <dbReference type="ARBA" id="ARBA00023146"/>
    </source>
</evidence>
<feature type="domain" description="Glutamyl/glutaminyl-tRNA synthetase class Ib catalytic" evidence="10">
    <location>
        <begin position="69"/>
        <end position="386"/>
    </location>
</feature>
<dbReference type="Gene3D" id="1.10.8.70">
    <property type="entry name" value="Glutamate-tRNA synthetase, class I, anticodon-binding domain 1"/>
    <property type="match status" value="1"/>
</dbReference>
<dbReference type="Proteomes" id="UP000005573">
    <property type="component" value="Unassembled WGS sequence"/>
</dbReference>
<dbReference type="GO" id="GO:0000049">
    <property type="term" value="F:tRNA binding"/>
    <property type="evidence" value="ECO:0007669"/>
    <property type="project" value="InterPro"/>
</dbReference>
<comment type="caution">
    <text evidence="8">Lacks conserved residue(s) required for the propagation of feature annotation.</text>
</comment>
<evidence type="ECO:0000256" key="8">
    <source>
        <dbReference type="HAMAP-Rule" id="MF_00022"/>
    </source>
</evidence>
<dbReference type="InterPro" id="IPR020061">
    <property type="entry name" value="Glu_tRNA_lig_a-bdl"/>
</dbReference>
<dbReference type="PANTHER" id="PTHR43311">
    <property type="entry name" value="GLUTAMATE--TRNA LIGASE"/>
    <property type="match status" value="1"/>
</dbReference>
<dbReference type="Gene3D" id="1.10.1160.10">
    <property type="entry name" value="Glutamyl-trna Synthetase, Domain 2"/>
    <property type="match status" value="1"/>
</dbReference>
<dbReference type="InterPro" id="IPR004527">
    <property type="entry name" value="Glu-tRNA-ligase_bac/mito"/>
</dbReference>
<comment type="caution">
    <text evidence="12">The sequence shown here is derived from an EMBL/GenBank/DDBJ whole genome shotgun (WGS) entry which is preliminary data.</text>
</comment>
<dbReference type="GO" id="GO:0005829">
    <property type="term" value="C:cytosol"/>
    <property type="evidence" value="ECO:0007669"/>
    <property type="project" value="TreeGrafter"/>
</dbReference>
<dbReference type="HAMAP" id="MF_00022">
    <property type="entry name" value="Glu_tRNA_synth_type1"/>
    <property type="match status" value="1"/>
</dbReference>
<feature type="binding site" evidence="8">
    <location>
        <position position="322"/>
    </location>
    <ligand>
        <name>ATP</name>
        <dbReference type="ChEBI" id="CHEBI:30616"/>
    </ligand>
</feature>
<comment type="subcellular location">
    <subcellularLocation>
        <location evidence="8">Cytoplasm</location>
    </subcellularLocation>
</comment>
<dbReference type="Gene3D" id="1.10.10.350">
    <property type="match status" value="1"/>
</dbReference>
<feature type="short sequence motif" description="'KMSKS' region" evidence="8">
    <location>
        <begin position="319"/>
        <end position="323"/>
    </location>
</feature>
<dbReference type="AlphaFoldDB" id="E6LXW4"/>
<comment type="similarity">
    <text evidence="1 8">Belongs to the class-I aminoacyl-tRNA synthetase family. Glutamate--tRNA ligase type 1 subfamily.</text>
</comment>
<dbReference type="GO" id="GO:0004818">
    <property type="term" value="F:glutamate-tRNA ligase activity"/>
    <property type="evidence" value="ECO:0007669"/>
    <property type="project" value="UniProtKB-UniRule"/>
</dbReference>
<evidence type="ECO:0000313" key="13">
    <source>
        <dbReference type="Proteomes" id="UP000005573"/>
    </source>
</evidence>
<dbReference type="GO" id="GO:0005524">
    <property type="term" value="F:ATP binding"/>
    <property type="evidence" value="ECO:0007669"/>
    <property type="project" value="UniProtKB-UniRule"/>
</dbReference>
<gene>
    <name evidence="8 12" type="primary">gltX</name>
    <name evidence="12" type="ORF">HMPREF0388_0701</name>
</gene>
<feature type="compositionally biased region" description="Pro residues" evidence="9">
    <location>
        <begin position="9"/>
        <end position="18"/>
    </location>
</feature>